<dbReference type="AlphaFoldDB" id="A0A2X0PCW2"/>
<feature type="region of interest" description="Disordered" evidence="1">
    <location>
        <begin position="91"/>
        <end position="141"/>
    </location>
</feature>
<keyword evidence="2" id="KW-0732">Signal</keyword>
<dbReference type="EMBL" id="FQNC01000080">
    <property type="protein sequence ID" value="SGZ12411.1"/>
    <property type="molecule type" value="Genomic_DNA"/>
</dbReference>
<evidence type="ECO:0000256" key="1">
    <source>
        <dbReference type="SAM" id="MobiDB-lite"/>
    </source>
</evidence>
<keyword evidence="4" id="KW-1185">Reference proteome</keyword>
<sequence>MKLSLLIVVVGAAGTTHSVPVPAPILGIPVRTEFMPGKPGFSVATKLVSLGSLMKRDSPVKYKRACPFLAGGSAKLGSDYVHTLSRLVKREKDAQVDERSPSPEPGDHVKDPSIFNVTRRLSPSGSDLIPKDLNSTAVVSS</sequence>
<gene>
    <name evidence="3" type="primary">BQ5605_C028g10503</name>
    <name evidence="3" type="ORF">BQ5605_C028G10503</name>
</gene>
<feature type="compositionally biased region" description="Basic and acidic residues" evidence="1">
    <location>
        <begin position="91"/>
        <end position="111"/>
    </location>
</feature>
<evidence type="ECO:0000313" key="3">
    <source>
        <dbReference type="EMBL" id="SGZ12411.1"/>
    </source>
</evidence>
<proteinExistence type="predicted"/>
<name>A0A2X0PCW2_9BASI</name>
<evidence type="ECO:0000313" key="4">
    <source>
        <dbReference type="Proteomes" id="UP000249464"/>
    </source>
</evidence>
<dbReference type="Proteomes" id="UP000249464">
    <property type="component" value="Unassembled WGS sequence"/>
</dbReference>
<feature type="compositionally biased region" description="Polar residues" evidence="1">
    <location>
        <begin position="115"/>
        <end position="125"/>
    </location>
</feature>
<accession>A0A2X0PCW2</accession>
<reference evidence="3 4" key="1">
    <citation type="submission" date="2016-11" db="EMBL/GenBank/DDBJ databases">
        <authorList>
            <person name="Jaros S."/>
            <person name="Januszkiewicz K."/>
            <person name="Wedrychowicz H."/>
        </authorList>
    </citation>
    <scope>NUCLEOTIDE SEQUENCE [LARGE SCALE GENOMIC DNA]</scope>
</reference>
<feature type="chain" id="PRO_5016132095" evidence="2">
    <location>
        <begin position="19"/>
        <end position="141"/>
    </location>
</feature>
<feature type="signal peptide" evidence="2">
    <location>
        <begin position="1"/>
        <end position="18"/>
    </location>
</feature>
<organism evidence="3 4">
    <name type="scientific">Microbotryum silenes-dioicae</name>
    <dbReference type="NCBI Taxonomy" id="796604"/>
    <lineage>
        <taxon>Eukaryota</taxon>
        <taxon>Fungi</taxon>
        <taxon>Dikarya</taxon>
        <taxon>Basidiomycota</taxon>
        <taxon>Pucciniomycotina</taxon>
        <taxon>Microbotryomycetes</taxon>
        <taxon>Microbotryales</taxon>
        <taxon>Microbotryaceae</taxon>
        <taxon>Microbotryum</taxon>
    </lineage>
</organism>
<protein>
    <submittedName>
        <fullName evidence="3">BQ5605_C028g10503 protein</fullName>
    </submittedName>
</protein>
<evidence type="ECO:0000256" key="2">
    <source>
        <dbReference type="SAM" id="SignalP"/>
    </source>
</evidence>